<keyword evidence="3" id="KW-0378">Hydrolase</keyword>
<evidence type="ECO:0000256" key="4">
    <source>
        <dbReference type="SAM" id="MobiDB-lite"/>
    </source>
</evidence>
<dbReference type="AlphaFoldDB" id="A0A2P5D894"/>
<evidence type="ECO:0000256" key="3">
    <source>
        <dbReference type="ARBA" id="ARBA00022801"/>
    </source>
</evidence>
<comment type="caution">
    <text evidence="6">The sequence shown here is derived from an EMBL/GenBank/DDBJ whole genome shotgun (WGS) entry which is preliminary data.</text>
</comment>
<evidence type="ECO:0000313" key="6">
    <source>
        <dbReference type="EMBL" id="PON69495.1"/>
    </source>
</evidence>
<comment type="similarity">
    <text evidence="1">Belongs to the peptidase A1 family.</text>
</comment>
<dbReference type="GO" id="GO:0008233">
    <property type="term" value="F:peptidase activity"/>
    <property type="evidence" value="ECO:0007669"/>
    <property type="project" value="UniProtKB-KW"/>
</dbReference>
<keyword evidence="2" id="KW-0645">Protease</keyword>
<dbReference type="Proteomes" id="UP000237000">
    <property type="component" value="Unassembled WGS sequence"/>
</dbReference>
<dbReference type="SUPFAM" id="SSF50630">
    <property type="entry name" value="Acid proteases"/>
    <property type="match status" value="1"/>
</dbReference>
<dbReference type="Pfam" id="PF14541">
    <property type="entry name" value="TAXi_C"/>
    <property type="match status" value="1"/>
</dbReference>
<keyword evidence="7" id="KW-1185">Reference proteome</keyword>
<feature type="domain" description="Peptidase A1" evidence="5">
    <location>
        <begin position="38"/>
        <end position="393"/>
    </location>
</feature>
<dbReference type="PANTHER" id="PTHR47967:SF136">
    <property type="match status" value="1"/>
</dbReference>
<gene>
    <name evidence="6" type="ORF">TorRG33x02_259210</name>
</gene>
<organism evidence="6 7">
    <name type="scientific">Trema orientale</name>
    <name type="common">Charcoal tree</name>
    <name type="synonym">Celtis orientalis</name>
    <dbReference type="NCBI Taxonomy" id="63057"/>
    <lineage>
        <taxon>Eukaryota</taxon>
        <taxon>Viridiplantae</taxon>
        <taxon>Streptophyta</taxon>
        <taxon>Embryophyta</taxon>
        <taxon>Tracheophyta</taxon>
        <taxon>Spermatophyta</taxon>
        <taxon>Magnoliopsida</taxon>
        <taxon>eudicotyledons</taxon>
        <taxon>Gunneridae</taxon>
        <taxon>Pentapetalae</taxon>
        <taxon>rosids</taxon>
        <taxon>fabids</taxon>
        <taxon>Rosales</taxon>
        <taxon>Cannabaceae</taxon>
        <taxon>Trema</taxon>
    </lineage>
</organism>
<feature type="region of interest" description="Disordered" evidence="4">
    <location>
        <begin position="1"/>
        <end position="25"/>
    </location>
</feature>
<name>A0A2P5D894_TREOI</name>
<dbReference type="InterPro" id="IPR033121">
    <property type="entry name" value="PEPTIDASE_A1"/>
</dbReference>
<dbReference type="GO" id="GO:0006508">
    <property type="term" value="P:proteolysis"/>
    <property type="evidence" value="ECO:0007669"/>
    <property type="project" value="UniProtKB-KW"/>
</dbReference>
<dbReference type="InParanoid" id="A0A2P5D894"/>
<dbReference type="InterPro" id="IPR051708">
    <property type="entry name" value="Plant_Aspart_Prot_A1"/>
</dbReference>
<dbReference type="InterPro" id="IPR021109">
    <property type="entry name" value="Peptidase_aspartic_dom_sf"/>
</dbReference>
<dbReference type="STRING" id="63057.A0A2P5D894"/>
<dbReference type="OrthoDB" id="1072226at2759"/>
<evidence type="ECO:0000256" key="1">
    <source>
        <dbReference type="ARBA" id="ARBA00007447"/>
    </source>
</evidence>
<evidence type="ECO:0000256" key="2">
    <source>
        <dbReference type="ARBA" id="ARBA00022670"/>
    </source>
</evidence>
<protein>
    <submittedName>
        <fullName evidence="6">Aspartic peptidase</fullName>
    </submittedName>
</protein>
<dbReference type="InterPro" id="IPR032861">
    <property type="entry name" value="TAXi_N"/>
</dbReference>
<evidence type="ECO:0000313" key="7">
    <source>
        <dbReference type="Proteomes" id="UP000237000"/>
    </source>
</evidence>
<dbReference type="Pfam" id="PF14543">
    <property type="entry name" value="TAXi_N"/>
    <property type="match status" value="1"/>
</dbReference>
<feature type="compositionally biased region" description="Low complexity" evidence="4">
    <location>
        <begin position="1"/>
        <end position="22"/>
    </location>
</feature>
<dbReference type="InterPro" id="IPR032799">
    <property type="entry name" value="TAXi_C"/>
</dbReference>
<reference evidence="7" key="1">
    <citation type="submission" date="2016-06" db="EMBL/GenBank/DDBJ databases">
        <title>Parallel loss of symbiosis genes in relatives of nitrogen-fixing non-legume Parasponia.</title>
        <authorList>
            <person name="Van Velzen R."/>
            <person name="Holmer R."/>
            <person name="Bu F."/>
            <person name="Rutten L."/>
            <person name="Van Zeijl A."/>
            <person name="Liu W."/>
            <person name="Santuari L."/>
            <person name="Cao Q."/>
            <person name="Sharma T."/>
            <person name="Shen D."/>
            <person name="Roswanjaya Y."/>
            <person name="Wardhani T."/>
            <person name="Kalhor M.S."/>
            <person name="Jansen J."/>
            <person name="Van den Hoogen J."/>
            <person name="Gungor B."/>
            <person name="Hartog M."/>
            <person name="Hontelez J."/>
            <person name="Verver J."/>
            <person name="Yang W.-C."/>
            <person name="Schijlen E."/>
            <person name="Repin R."/>
            <person name="Schilthuizen M."/>
            <person name="Schranz E."/>
            <person name="Heidstra R."/>
            <person name="Miyata K."/>
            <person name="Fedorova E."/>
            <person name="Kohlen W."/>
            <person name="Bisseling T."/>
            <person name="Smit S."/>
            <person name="Geurts R."/>
        </authorList>
    </citation>
    <scope>NUCLEOTIDE SEQUENCE [LARGE SCALE GENOMIC DNA]</scope>
    <source>
        <strain evidence="7">cv. RG33-2</strain>
    </source>
</reference>
<proteinExistence type="inferred from homology"/>
<dbReference type="PROSITE" id="PS51767">
    <property type="entry name" value="PEPTIDASE_A1"/>
    <property type="match status" value="1"/>
</dbReference>
<accession>A0A2P5D894</accession>
<evidence type="ECO:0000259" key="5">
    <source>
        <dbReference type="PROSITE" id="PS51767"/>
    </source>
</evidence>
<dbReference type="EMBL" id="JXTC01000288">
    <property type="protein sequence ID" value="PON69495.1"/>
    <property type="molecule type" value="Genomic_DNA"/>
</dbReference>
<dbReference type="PANTHER" id="PTHR47967">
    <property type="entry name" value="OS07G0603500 PROTEIN-RELATED"/>
    <property type="match status" value="1"/>
</dbReference>
<dbReference type="Gene3D" id="2.40.70.10">
    <property type="entry name" value="Acid Proteases"/>
    <property type="match status" value="2"/>
</dbReference>
<sequence length="398" mass="44531">MITSNTTSALTSTNSTSKSANAVTPPLSVRYHPPNGFYMTQVSIGSKLYSPYLIIDSGTDMSWVQCEGCTSCFSVTGTGNYKYRESQSYRKLPCNHPLCVPKTCTGDGLYCIYNHLYLSSSSSGVVSTETFTFRTESRFRTTAEYPDLVFGCAFDNRNIPFAEGPGNVIAGVFGLDLGRQSMLVQLQAQTKLRFSYCLSWSDRSTMLQFGDDASASMRRRQSGLQTTTLERGVLDQYYVTMLGISIENQRLRINPDVFRLKLGHIGGFIVDTGCPYSFIVPVAYRILRGALVEYIAQRHSGLRPMQRGIREFDLCYNLTATPGIRYVFPSMTFHFKQADFVMRPEAVFQSFGTIRCLAMLVMHEANEPTILGAFQQTNYRFLFDGGQSLMSFVPENCA</sequence>